<evidence type="ECO:0000313" key="1">
    <source>
        <dbReference type="EMBL" id="MBM9575633.1"/>
    </source>
</evidence>
<sequence>MKKKIPCRFIKNVHRPHSAEKFHRTIPFKKMFFQNSVPPFNERDNLTHKLPGSDENLLELRQSTVKVALPAQILGGGVGGGKNHDGHSYITKY</sequence>
<name>A0ABS2U7W7_9LEPT</name>
<reference evidence="1 2" key="1">
    <citation type="submission" date="2021-02" db="EMBL/GenBank/DDBJ databases">
        <title>Leptospira ainlahdjerensis sp. nov., Leptospira ainazelensis sp. nov., Leptospira abararensis sp. nov. and Leptospira chreensis sp. nov., four new species isolated from water sources in Algeria.</title>
        <authorList>
            <person name="Amara Korba A."/>
            <person name="Kainiu M."/>
            <person name="Vincent A.T."/>
            <person name="Mariet J.-F."/>
            <person name="Veyrier F.J."/>
            <person name="Goarant C."/>
            <person name="Picardeau M."/>
        </authorList>
    </citation>
    <scope>NUCLEOTIDE SEQUENCE [LARGE SCALE GENOMIC DNA]</scope>
    <source>
        <strain evidence="1 2">201903070</strain>
    </source>
</reference>
<comment type="caution">
    <text evidence="1">The sequence shown here is derived from an EMBL/GenBank/DDBJ whole genome shotgun (WGS) entry which is preliminary data.</text>
</comment>
<keyword evidence="2" id="KW-1185">Reference proteome</keyword>
<dbReference type="EMBL" id="JAFFPU010000003">
    <property type="protein sequence ID" value="MBM9575633.1"/>
    <property type="molecule type" value="Genomic_DNA"/>
</dbReference>
<organism evidence="1 2">
    <name type="scientific">Leptospira ainlahdjerensis</name>
    <dbReference type="NCBI Taxonomy" id="2810033"/>
    <lineage>
        <taxon>Bacteria</taxon>
        <taxon>Pseudomonadati</taxon>
        <taxon>Spirochaetota</taxon>
        <taxon>Spirochaetia</taxon>
        <taxon>Leptospirales</taxon>
        <taxon>Leptospiraceae</taxon>
        <taxon>Leptospira</taxon>
    </lineage>
</organism>
<gene>
    <name evidence="1" type="ORF">JWG45_00570</name>
</gene>
<dbReference type="RefSeq" id="WP_205277845.1">
    <property type="nucleotide sequence ID" value="NZ_JAFFPU010000003.1"/>
</dbReference>
<dbReference type="Proteomes" id="UP000724686">
    <property type="component" value="Unassembled WGS sequence"/>
</dbReference>
<proteinExistence type="predicted"/>
<accession>A0ABS2U7W7</accession>
<protein>
    <submittedName>
        <fullName evidence="1">Uncharacterized protein</fullName>
    </submittedName>
</protein>
<evidence type="ECO:0000313" key="2">
    <source>
        <dbReference type="Proteomes" id="UP000724686"/>
    </source>
</evidence>